<dbReference type="EMBL" id="BAABBU010000006">
    <property type="protein sequence ID" value="GAA4128080.1"/>
    <property type="molecule type" value="Genomic_DNA"/>
</dbReference>
<feature type="compositionally biased region" description="Basic and acidic residues" evidence="1">
    <location>
        <begin position="1"/>
        <end position="13"/>
    </location>
</feature>
<keyword evidence="3" id="KW-1185">Reference proteome</keyword>
<gene>
    <name evidence="2" type="ORF">GCM10022285_14180</name>
</gene>
<comment type="caution">
    <text evidence="2">The sequence shown here is derived from an EMBL/GenBank/DDBJ whole genome shotgun (WGS) entry which is preliminary data.</text>
</comment>
<sequence>MGVDPRAGREPLRPRRAVGRSWSGPVRSVPVRGRPACGPGPPELAGAALPRRSHRPARSVERVQPVPLTFAAAFRAATWTGSQTGENGGA</sequence>
<evidence type="ECO:0000313" key="3">
    <source>
        <dbReference type="Proteomes" id="UP001501845"/>
    </source>
</evidence>
<evidence type="ECO:0000256" key="1">
    <source>
        <dbReference type="SAM" id="MobiDB-lite"/>
    </source>
</evidence>
<feature type="region of interest" description="Disordered" evidence="1">
    <location>
        <begin position="1"/>
        <end position="60"/>
    </location>
</feature>
<name>A0ABP7XYL6_9ACTN</name>
<protein>
    <submittedName>
        <fullName evidence="2">Uncharacterized protein</fullName>
    </submittedName>
</protein>
<accession>A0ABP7XYL6</accession>
<organism evidence="2 3">
    <name type="scientific">Streptomyces tunisiensis</name>
    <dbReference type="NCBI Taxonomy" id="948699"/>
    <lineage>
        <taxon>Bacteria</taxon>
        <taxon>Bacillati</taxon>
        <taxon>Actinomycetota</taxon>
        <taxon>Actinomycetes</taxon>
        <taxon>Kitasatosporales</taxon>
        <taxon>Streptomycetaceae</taxon>
        <taxon>Streptomyces</taxon>
    </lineage>
</organism>
<proteinExistence type="predicted"/>
<dbReference type="Proteomes" id="UP001501845">
    <property type="component" value="Unassembled WGS sequence"/>
</dbReference>
<evidence type="ECO:0000313" key="2">
    <source>
        <dbReference type="EMBL" id="GAA4128080.1"/>
    </source>
</evidence>
<reference evidence="3" key="1">
    <citation type="journal article" date="2019" name="Int. J. Syst. Evol. Microbiol.">
        <title>The Global Catalogue of Microorganisms (GCM) 10K type strain sequencing project: providing services to taxonomists for standard genome sequencing and annotation.</title>
        <authorList>
            <consortium name="The Broad Institute Genomics Platform"/>
            <consortium name="The Broad Institute Genome Sequencing Center for Infectious Disease"/>
            <person name="Wu L."/>
            <person name="Ma J."/>
        </authorList>
    </citation>
    <scope>NUCLEOTIDE SEQUENCE [LARGE SCALE GENOMIC DNA]</scope>
    <source>
        <strain evidence="3">JCM 17589</strain>
    </source>
</reference>